<dbReference type="Proteomes" id="UP000219338">
    <property type="component" value="Unassembled WGS sequence"/>
</dbReference>
<evidence type="ECO:0000256" key="8">
    <source>
        <dbReference type="PROSITE-ProRule" id="PRU00282"/>
    </source>
</evidence>
<feature type="repeat" description="Solcar" evidence="8">
    <location>
        <begin position="259"/>
        <end position="346"/>
    </location>
</feature>
<evidence type="ECO:0000256" key="3">
    <source>
        <dbReference type="ARBA" id="ARBA00022448"/>
    </source>
</evidence>
<evidence type="ECO:0000256" key="5">
    <source>
        <dbReference type="ARBA" id="ARBA00022737"/>
    </source>
</evidence>
<evidence type="ECO:0000256" key="2">
    <source>
        <dbReference type="ARBA" id="ARBA00006375"/>
    </source>
</evidence>
<comment type="similarity">
    <text evidence="2 9">Belongs to the mitochondrial carrier (TC 2.A.29) family.</text>
</comment>
<keyword evidence="3 9" id="KW-0813">Transport</keyword>
<sequence>MPRSAKLYAEKKKATKAGTIHNILLSIATAESAVPAGAGAVPEAAGVVLADDAGVVLADAGALERSVTDTDDAGAMEVIVLREMLDILVEAEVWDVIVVITEVSDMVECEIDVLLPPPVPDAALEVDDGMAERSEDLLQACRNCPAAAGMVKQPPSFFPTTALDHAAAGIGAGVVATLCMNPLDRLKVQFQVSETNPKGAFGKHIWYALKDIKQQQGWKGLYRGVGPNIAGNATSWGFYFLFYNMLKKRASGDDITRPLSSVEYLICSAEASAVTAVMTNPLWVVRVRMFTSDASSPHAYRGLWHGLRTIVQSEGWRGLFRGTWLGLFGVSNGAIQFMAYEQMKRWGFERKKRQFEKSGQPWTPDVDKLSNTAYTIMSGASKLEALAITYPYQVVRSRIQNTNATAHLYPNIRTTILKTWQQEGLRGFYRGLGTNFVRVLPGTCVTFVVYENLAWLFRSTAANRAARQGNLD</sequence>
<gene>
    <name evidence="10" type="ORF">ARMOST_04780</name>
</gene>
<name>A0A284QYB1_ARMOS</name>
<feature type="repeat" description="Solcar" evidence="8">
    <location>
        <begin position="160"/>
        <end position="249"/>
    </location>
</feature>
<organism evidence="10 11">
    <name type="scientific">Armillaria ostoyae</name>
    <name type="common">Armillaria root rot fungus</name>
    <dbReference type="NCBI Taxonomy" id="47428"/>
    <lineage>
        <taxon>Eukaryota</taxon>
        <taxon>Fungi</taxon>
        <taxon>Dikarya</taxon>
        <taxon>Basidiomycota</taxon>
        <taxon>Agaricomycotina</taxon>
        <taxon>Agaricomycetes</taxon>
        <taxon>Agaricomycetidae</taxon>
        <taxon>Agaricales</taxon>
        <taxon>Marasmiineae</taxon>
        <taxon>Physalacriaceae</taxon>
        <taxon>Armillaria</taxon>
    </lineage>
</organism>
<keyword evidence="6" id="KW-1133">Transmembrane helix</keyword>
<dbReference type="EMBL" id="FUEG01000003">
    <property type="protein sequence ID" value="SJL01458.1"/>
    <property type="molecule type" value="Genomic_DNA"/>
</dbReference>
<evidence type="ECO:0000256" key="9">
    <source>
        <dbReference type="RuleBase" id="RU000488"/>
    </source>
</evidence>
<comment type="subcellular location">
    <subcellularLocation>
        <location evidence="1">Membrane</location>
        <topology evidence="1">Multi-pass membrane protein</topology>
    </subcellularLocation>
</comment>
<keyword evidence="7 8" id="KW-0472">Membrane</keyword>
<accession>A0A284QYB1</accession>
<dbReference type="InterPro" id="IPR044712">
    <property type="entry name" value="SLC25A32-like"/>
</dbReference>
<feature type="repeat" description="Solcar" evidence="8">
    <location>
        <begin position="373"/>
        <end position="456"/>
    </location>
</feature>
<evidence type="ECO:0000313" key="10">
    <source>
        <dbReference type="EMBL" id="SJL01458.1"/>
    </source>
</evidence>
<proteinExistence type="inferred from homology"/>
<dbReference type="GO" id="GO:0006862">
    <property type="term" value="P:nucleotide transport"/>
    <property type="evidence" value="ECO:0007669"/>
    <property type="project" value="InterPro"/>
</dbReference>
<evidence type="ECO:0000256" key="1">
    <source>
        <dbReference type="ARBA" id="ARBA00004141"/>
    </source>
</evidence>
<keyword evidence="4 8" id="KW-0812">Transmembrane</keyword>
<dbReference type="OMA" id="WYTMIKE"/>
<reference evidence="11" key="1">
    <citation type="journal article" date="2017" name="Nat. Ecol. Evol.">
        <title>Genome expansion and lineage-specific genetic innovations in the forest pathogenic fungi Armillaria.</title>
        <authorList>
            <person name="Sipos G."/>
            <person name="Prasanna A.N."/>
            <person name="Walter M.C."/>
            <person name="O'Connor E."/>
            <person name="Balint B."/>
            <person name="Krizsan K."/>
            <person name="Kiss B."/>
            <person name="Hess J."/>
            <person name="Varga T."/>
            <person name="Slot J."/>
            <person name="Riley R."/>
            <person name="Boka B."/>
            <person name="Rigling D."/>
            <person name="Barry K."/>
            <person name="Lee J."/>
            <person name="Mihaltcheva S."/>
            <person name="LaButti K."/>
            <person name="Lipzen A."/>
            <person name="Waldron R."/>
            <person name="Moloney N.M."/>
            <person name="Sperisen C."/>
            <person name="Kredics L."/>
            <person name="Vagvoelgyi C."/>
            <person name="Patrignani A."/>
            <person name="Fitzpatrick D."/>
            <person name="Nagy I."/>
            <person name="Doyle S."/>
            <person name="Anderson J.B."/>
            <person name="Grigoriev I.V."/>
            <person name="Gueldener U."/>
            <person name="Muensterkoetter M."/>
            <person name="Nagy L.G."/>
        </authorList>
    </citation>
    <scope>NUCLEOTIDE SEQUENCE [LARGE SCALE GENOMIC DNA]</scope>
    <source>
        <strain evidence="11">C18/9</strain>
    </source>
</reference>
<dbReference type="SUPFAM" id="SSF103506">
    <property type="entry name" value="Mitochondrial carrier"/>
    <property type="match status" value="1"/>
</dbReference>
<dbReference type="GO" id="GO:0016020">
    <property type="term" value="C:membrane"/>
    <property type="evidence" value="ECO:0007669"/>
    <property type="project" value="UniProtKB-SubCell"/>
</dbReference>
<dbReference type="PROSITE" id="PS50920">
    <property type="entry name" value="SOLCAR"/>
    <property type="match status" value="3"/>
</dbReference>
<keyword evidence="11" id="KW-1185">Reference proteome</keyword>
<evidence type="ECO:0000313" key="11">
    <source>
        <dbReference type="Proteomes" id="UP000219338"/>
    </source>
</evidence>
<dbReference type="Pfam" id="PF00153">
    <property type="entry name" value="Mito_carr"/>
    <property type="match status" value="3"/>
</dbReference>
<protein>
    <submittedName>
        <fullName evidence="10">Related to FAD carrier protein FLX1</fullName>
    </submittedName>
</protein>
<dbReference type="PANTHER" id="PTHR45683">
    <property type="entry name" value="MITOCHONDRIAL NICOTINAMIDE ADENINE DINUCLEOTIDE TRANSPORTER 1-RELATED-RELATED"/>
    <property type="match status" value="1"/>
</dbReference>
<dbReference type="OrthoDB" id="428293at2759"/>
<dbReference type="InterPro" id="IPR018108">
    <property type="entry name" value="MCP_transmembrane"/>
</dbReference>
<evidence type="ECO:0000256" key="6">
    <source>
        <dbReference type="ARBA" id="ARBA00022989"/>
    </source>
</evidence>
<dbReference type="STRING" id="47428.A0A284QYB1"/>
<dbReference type="InterPro" id="IPR023395">
    <property type="entry name" value="MCP_dom_sf"/>
</dbReference>
<dbReference type="AlphaFoldDB" id="A0A284QYB1"/>
<keyword evidence="5" id="KW-0677">Repeat</keyword>
<dbReference type="Gene3D" id="1.50.40.10">
    <property type="entry name" value="Mitochondrial carrier domain"/>
    <property type="match status" value="2"/>
</dbReference>
<dbReference type="GO" id="GO:0055085">
    <property type="term" value="P:transmembrane transport"/>
    <property type="evidence" value="ECO:0007669"/>
    <property type="project" value="InterPro"/>
</dbReference>
<evidence type="ECO:0000256" key="7">
    <source>
        <dbReference type="ARBA" id="ARBA00023136"/>
    </source>
</evidence>
<evidence type="ECO:0000256" key="4">
    <source>
        <dbReference type="ARBA" id="ARBA00022692"/>
    </source>
</evidence>